<dbReference type="Gene3D" id="2.60.34.10">
    <property type="entry name" value="Substrate Binding Domain Of DNAk, Chain A, domain 1"/>
    <property type="match status" value="1"/>
</dbReference>
<keyword evidence="5" id="KW-1185">Reference proteome</keyword>
<dbReference type="InterPro" id="IPR043129">
    <property type="entry name" value="ATPase_NBD"/>
</dbReference>
<evidence type="ECO:0000256" key="3">
    <source>
        <dbReference type="SAM" id="MobiDB-lite"/>
    </source>
</evidence>
<dbReference type="Gene3D" id="3.30.420.40">
    <property type="match status" value="2"/>
</dbReference>
<feature type="compositionally biased region" description="Basic and acidic residues" evidence="3">
    <location>
        <begin position="528"/>
        <end position="559"/>
    </location>
</feature>
<dbReference type="PANTHER" id="PTHR45639">
    <property type="entry name" value="HSC70CB, ISOFORM G-RELATED"/>
    <property type="match status" value="1"/>
</dbReference>
<accession>A0A8J2SJ65</accession>
<dbReference type="FunFam" id="3.30.30.30:FF:000002">
    <property type="entry name" value="Heat shock 70 kDa protein 4"/>
    <property type="match status" value="1"/>
</dbReference>
<name>A0A8J2SJ65_9STRA</name>
<dbReference type="CDD" id="cd11732">
    <property type="entry name" value="ASKHA_NBD_HSP70_HSP105-110-like"/>
    <property type="match status" value="1"/>
</dbReference>
<keyword evidence="2" id="KW-0067">ATP-binding</keyword>
<dbReference type="InterPro" id="IPR029048">
    <property type="entry name" value="HSP70_C_sf"/>
</dbReference>
<dbReference type="FunFam" id="3.90.640.10:FF:000004">
    <property type="entry name" value="Heat shock 70 kDa protein 4"/>
    <property type="match status" value="1"/>
</dbReference>
<comment type="caution">
    <text evidence="4">The sequence shown here is derived from an EMBL/GenBank/DDBJ whole genome shotgun (WGS) entry which is preliminary data.</text>
</comment>
<dbReference type="Pfam" id="PF00012">
    <property type="entry name" value="HSP70"/>
    <property type="match status" value="1"/>
</dbReference>
<keyword evidence="1" id="KW-0547">Nucleotide-binding</keyword>
<gene>
    <name evidence="4" type="ORF">PECAL_2P09180</name>
</gene>
<dbReference type="GO" id="GO:0005829">
    <property type="term" value="C:cytosol"/>
    <property type="evidence" value="ECO:0007669"/>
    <property type="project" value="TreeGrafter"/>
</dbReference>
<dbReference type="SUPFAM" id="SSF100920">
    <property type="entry name" value="Heat shock protein 70kD (HSP70), peptide-binding domain"/>
    <property type="match status" value="1"/>
</dbReference>
<feature type="compositionally biased region" description="Pro residues" evidence="3">
    <location>
        <begin position="775"/>
        <end position="789"/>
    </location>
</feature>
<dbReference type="Proteomes" id="UP000789595">
    <property type="component" value="Unassembled WGS sequence"/>
</dbReference>
<protein>
    <submittedName>
        <fullName evidence="4">Uncharacterized protein</fullName>
    </submittedName>
</protein>
<dbReference type="GO" id="GO:0005524">
    <property type="term" value="F:ATP binding"/>
    <property type="evidence" value="ECO:0007669"/>
    <property type="project" value="UniProtKB-KW"/>
</dbReference>
<dbReference type="AlphaFoldDB" id="A0A8J2SJ65"/>
<dbReference type="PANTHER" id="PTHR45639:SF4">
    <property type="entry name" value="HSC70CB, ISOFORM G"/>
    <property type="match status" value="1"/>
</dbReference>
<dbReference type="Gene3D" id="3.90.640.10">
    <property type="entry name" value="Actin, Chain A, domain 4"/>
    <property type="match status" value="1"/>
</dbReference>
<dbReference type="SUPFAM" id="SSF100934">
    <property type="entry name" value="Heat shock protein 70kD (HSP70), C-terminal subdomain"/>
    <property type="match status" value="1"/>
</dbReference>
<dbReference type="Gene3D" id="3.30.30.30">
    <property type="match status" value="1"/>
</dbReference>
<dbReference type="EMBL" id="CAKKNE010000002">
    <property type="protein sequence ID" value="CAH0367877.1"/>
    <property type="molecule type" value="Genomic_DNA"/>
</dbReference>
<dbReference type="SUPFAM" id="SSF53067">
    <property type="entry name" value="Actin-like ATPase domain"/>
    <property type="match status" value="2"/>
</dbReference>
<dbReference type="GO" id="GO:0140662">
    <property type="term" value="F:ATP-dependent protein folding chaperone"/>
    <property type="evidence" value="ECO:0007669"/>
    <property type="project" value="InterPro"/>
</dbReference>
<evidence type="ECO:0000256" key="2">
    <source>
        <dbReference type="ARBA" id="ARBA00022840"/>
    </source>
</evidence>
<proteinExistence type="predicted"/>
<dbReference type="InterPro" id="IPR029047">
    <property type="entry name" value="HSP70_peptide-bd_sf"/>
</dbReference>
<dbReference type="OrthoDB" id="434160at2759"/>
<feature type="region of interest" description="Disordered" evidence="3">
    <location>
        <begin position="513"/>
        <end position="569"/>
    </location>
</feature>
<dbReference type="PRINTS" id="PR00301">
    <property type="entry name" value="HEATSHOCK70"/>
</dbReference>
<organism evidence="4 5">
    <name type="scientific">Pelagomonas calceolata</name>
    <dbReference type="NCBI Taxonomy" id="35677"/>
    <lineage>
        <taxon>Eukaryota</taxon>
        <taxon>Sar</taxon>
        <taxon>Stramenopiles</taxon>
        <taxon>Ochrophyta</taxon>
        <taxon>Pelagophyceae</taxon>
        <taxon>Pelagomonadales</taxon>
        <taxon>Pelagomonadaceae</taxon>
        <taxon>Pelagomonas</taxon>
    </lineage>
</organism>
<dbReference type="Gene3D" id="1.20.1270.10">
    <property type="match status" value="1"/>
</dbReference>
<sequence>MAVVGLDFGCMNAVVAQAERGGVTVLLNENSKRLNACQVSFQGKQRFLGEAAASIARSNYKNTVSCIKRFIGRKYQEPEVQQEMARVPGLKFVELQNGDVGVEVSYDGNPTQLTLQQCAAMMICKMSQICEEATKGVPIADCVVSVPAWFTNDQRLSMLDACEIAGVRCLRLMHDTTATALEYGIWRSAKKAFDAEKAQRVLFVDVGYSSYQVSVVDYVIGKLTVKSTTYDRTLGGRDFDMRVAEWIASEFRAKHKCDPMSSPKPRMKLLDAAEKAKKTLSPHGVAEANIYLECLMNDLDFNCKLTLEKFEELVQPLLDRLLDPVERALADSETSVDQLHSVEICGGGSRVASVKRVLATKLNTDKTQPNYGLKTTLNADECTSKGCAMQAAMLSPRFKVKEYNILEATPFGVSLSWDAPSTKPMEGDESDDEVNDSADVLLFPRNGETPSTKRLTFRRGEDFTIKASYADPAQLPDQVSPAIGAFTVKGVPAGSARVRVNVSHSVHGTVQVASAQLVQEVPDEEPKEDAKMDEGEAKEEKAEEKKEEAKEEAKEPEPTKKKRKYKKTPLEVESSVARMTRQELNACLETEAQMANQDRVIRETNDMRNELEAYIYKMRDEVIGDLRPYVSDDAKQKFEAGLNDAETWLYEGDGYDATKSQYAQRLKDVRNIGDAAELRRKADRERPSLVAELQAKVEALKTFCNSTSEEHAHIGDDDRGTVRDAASKASEWLLESLEKQGSLEQCQDPVLLPSHIKDKLYDLDQATRPILTKPKPLPPKAAPPPPADAPPAEAKEEDGDAKMDDAAAAPEDAAAAAPEDAEMPDAPAAD</sequence>
<feature type="region of interest" description="Disordered" evidence="3">
    <location>
        <begin position="767"/>
        <end position="830"/>
    </location>
</feature>
<reference evidence="4" key="1">
    <citation type="submission" date="2021-11" db="EMBL/GenBank/DDBJ databases">
        <authorList>
            <consortium name="Genoscope - CEA"/>
            <person name="William W."/>
        </authorList>
    </citation>
    <scope>NUCLEOTIDE SEQUENCE</scope>
</reference>
<dbReference type="FunFam" id="1.20.1270.10:FF:000002">
    <property type="entry name" value="Heat shock 70 kDa protein 4"/>
    <property type="match status" value="1"/>
</dbReference>
<evidence type="ECO:0000256" key="1">
    <source>
        <dbReference type="ARBA" id="ARBA00022741"/>
    </source>
</evidence>
<evidence type="ECO:0000313" key="5">
    <source>
        <dbReference type="Proteomes" id="UP000789595"/>
    </source>
</evidence>
<feature type="compositionally biased region" description="Low complexity" evidence="3">
    <location>
        <begin position="806"/>
        <end position="830"/>
    </location>
</feature>
<dbReference type="GO" id="GO:0005634">
    <property type="term" value="C:nucleus"/>
    <property type="evidence" value="ECO:0007669"/>
    <property type="project" value="TreeGrafter"/>
</dbReference>
<dbReference type="InterPro" id="IPR013126">
    <property type="entry name" value="Hsp_70_fam"/>
</dbReference>
<evidence type="ECO:0000313" key="4">
    <source>
        <dbReference type="EMBL" id="CAH0367877.1"/>
    </source>
</evidence>